<evidence type="ECO:0000313" key="2">
    <source>
        <dbReference type="Proteomes" id="UP000070133"/>
    </source>
</evidence>
<comment type="caution">
    <text evidence="1">The sequence shown here is derived from an EMBL/GenBank/DDBJ whole genome shotgun (WGS) entry which is preliminary data.</text>
</comment>
<keyword evidence="2" id="KW-1185">Reference proteome</keyword>
<reference evidence="1 2" key="1">
    <citation type="submission" date="2015-07" db="EMBL/GenBank/DDBJ databases">
        <title>Comparative genomics of the Sigatoka disease complex on banana suggests a link between parallel evolutionary changes in Pseudocercospora fijiensis and Pseudocercospora eumusae and increased virulence on the banana host.</title>
        <authorList>
            <person name="Chang T.-C."/>
            <person name="Salvucci A."/>
            <person name="Crous P.W."/>
            <person name="Stergiopoulos I."/>
        </authorList>
    </citation>
    <scope>NUCLEOTIDE SEQUENCE [LARGE SCALE GENOMIC DNA]</scope>
    <source>
        <strain evidence="1 2">CBS 114824</strain>
    </source>
</reference>
<sequence length="206" mass="23393">MSFSARGEALLAKLRQDRLSDQKQVFGPNSQPPSKDIFQRKWCGKLNAQLRGMPQPERQQQDYRESILPYYSQALDLSIAFRAEALALGYTVHDFESKIDFDKNKGIHHINCASPFDALSALAISINLAAKLCADDPYDVLSQCEGSEQEKLAVREQAEDFLVKVHEAVEAGVWETFLPEDMHQKLDAESQQFKPTQHRAGTPKWW</sequence>
<dbReference type="Proteomes" id="UP000070133">
    <property type="component" value="Unassembled WGS sequence"/>
</dbReference>
<name>A0A139HQI8_9PEZI</name>
<organism evidence="1 2">
    <name type="scientific">Pseudocercospora eumusae</name>
    <dbReference type="NCBI Taxonomy" id="321146"/>
    <lineage>
        <taxon>Eukaryota</taxon>
        <taxon>Fungi</taxon>
        <taxon>Dikarya</taxon>
        <taxon>Ascomycota</taxon>
        <taxon>Pezizomycotina</taxon>
        <taxon>Dothideomycetes</taxon>
        <taxon>Dothideomycetidae</taxon>
        <taxon>Mycosphaerellales</taxon>
        <taxon>Mycosphaerellaceae</taxon>
        <taxon>Pseudocercospora</taxon>
    </lineage>
</organism>
<evidence type="ECO:0000313" key="1">
    <source>
        <dbReference type="EMBL" id="KXT04741.1"/>
    </source>
</evidence>
<proteinExistence type="predicted"/>
<gene>
    <name evidence="1" type="ORF">AC578_9692</name>
</gene>
<dbReference type="AlphaFoldDB" id="A0A139HQI8"/>
<accession>A0A139HQI8</accession>
<protein>
    <submittedName>
        <fullName evidence="1">Uncharacterized protein</fullName>
    </submittedName>
</protein>
<dbReference type="EMBL" id="LFZN01000018">
    <property type="protein sequence ID" value="KXT04741.1"/>
    <property type="molecule type" value="Genomic_DNA"/>
</dbReference>